<feature type="compositionally biased region" description="Low complexity" evidence="7">
    <location>
        <begin position="206"/>
        <end position="217"/>
    </location>
</feature>
<dbReference type="PANTHER" id="PTHR36562">
    <property type="entry name" value="SERINE/ARGININE REPETITIVE MATRIX 2"/>
    <property type="match status" value="1"/>
</dbReference>
<keyword evidence="5" id="KW-0508">mRNA splicing</keyword>
<dbReference type="GO" id="GO:0008380">
    <property type="term" value="P:RNA splicing"/>
    <property type="evidence" value="ECO:0007669"/>
    <property type="project" value="UniProtKB-KW"/>
</dbReference>
<dbReference type="Pfam" id="PF08312">
    <property type="entry name" value="cwf21"/>
    <property type="match status" value="1"/>
</dbReference>
<comment type="subcellular location">
    <subcellularLocation>
        <location evidence="1">Nucleus</location>
    </subcellularLocation>
</comment>
<evidence type="ECO:0000256" key="6">
    <source>
        <dbReference type="ARBA" id="ARBA00023242"/>
    </source>
</evidence>
<feature type="compositionally biased region" description="Low complexity" evidence="7">
    <location>
        <begin position="778"/>
        <end position="787"/>
    </location>
</feature>
<feature type="compositionally biased region" description="Polar residues" evidence="7">
    <location>
        <begin position="614"/>
        <end position="624"/>
    </location>
</feature>
<dbReference type="GO" id="GO:0006397">
    <property type="term" value="P:mRNA processing"/>
    <property type="evidence" value="ECO:0007669"/>
    <property type="project" value="UniProtKB-KW"/>
</dbReference>
<evidence type="ECO:0000313" key="10">
    <source>
        <dbReference type="Proteomes" id="UP000242913"/>
    </source>
</evidence>
<feature type="compositionally biased region" description="Polar residues" evidence="7">
    <location>
        <begin position="526"/>
        <end position="536"/>
    </location>
</feature>
<feature type="compositionally biased region" description="Basic and acidic residues" evidence="7">
    <location>
        <begin position="288"/>
        <end position="348"/>
    </location>
</feature>
<evidence type="ECO:0000256" key="4">
    <source>
        <dbReference type="ARBA" id="ARBA00022728"/>
    </source>
</evidence>
<evidence type="ECO:0000256" key="3">
    <source>
        <dbReference type="ARBA" id="ARBA00022664"/>
    </source>
</evidence>
<feature type="compositionally biased region" description="Basic and acidic residues" evidence="7">
    <location>
        <begin position="163"/>
        <end position="178"/>
    </location>
</feature>
<keyword evidence="10" id="KW-1185">Reference proteome</keyword>
<feature type="compositionally biased region" description="Acidic residues" evidence="7">
    <location>
        <begin position="804"/>
        <end position="813"/>
    </location>
</feature>
<dbReference type="EMBL" id="KZ270020">
    <property type="protein sequence ID" value="OZC07857.1"/>
    <property type="molecule type" value="Genomic_DNA"/>
</dbReference>
<feature type="region of interest" description="Disordered" evidence="7">
    <location>
        <begin position="163"/>
        <end position="868"/>
    </location>
</feature>
<keyword evidence="4" id="KW-0747">Spliceosome</keyword>
<dbReference type="Gene3D" id="6.10.140.420">
    <property type="match status" value="1"/>
</dbReference>
<feature type="compositionally biased region" description="Low complexity" evidence="7">
    <location>
        <begin position="187"/>
        <end position="198"/>
    </location>
</feature>
<dbReference type="GO" id="GO:0005681">
    <property type="term" value="C:spliceosomal complex"/>
    <property type="evidence" value="ECO:0007669"/>
    <property type="project" value="UniProtKB-KW"/>
</dbReference>
<feature type="compositionally biased region" description="Basic and acidic residues" evidence="7">
    <location>
        <begin position="661"/>
        <end position="671"/>
    </location>
</feature>
<feature type="compositionally biased region" description="Basic and acidic residues" evidence="7">
    <location>
        <begin position="625"/>
        <end position="648"/>
    </location>
</feature>
<feature type="domain" description="CWF21" evidence="8">
    <location>
        <begin position="57"/>
        <end position="99"/>
    </location>
</feature>
<feature type="compositionally biased region" description="Basic residues" evidence="7">
    <location>
        <begin position="699"/>
        <end position="729"/>
    </location>
</feature>
<gene>
    <name evidence="9" type="ORF">X798_05168</name>
</gene>
<feature type="compositionally biased region" description="Low complexity" evidence="7">
    <location>
        <begin position="224"/>
        <end position="235"/>
    </location>
</feature>
<evidence type="ECO:0000259" key="8">
    <source>
        <dbReference type="Pfam" id="PF08312"/>
    </source>
</evidence>
<protein>
    <submittedName>
        <fullName evidence="9">Cwf21</fullName>
    </submittedName>
</protein>
<comment type="similarity">
    <text evidence="2">Belongs to the CWC21 family.</text>
</comment>
<dbReference type="InterPro" id="IPR051372">
    <property type="entry name" value="CWC21"/>
</dbReference>
<reference evidence="9 10" key="1">
    <citation type="submission" date="2015-12" db="EMBL/GenBank/DDBJ databases">
        <title>Draft genome of the nematode, Onchocerca flexuosa.</title>
        <authorList>
            <person name="Mitreva M."/>
        </authorList>
    </citation>
    <scope>NUCLEOTIDE SEQUENCE [LARGE SCALE GENOMIC DNA]</scope>
    <source>
        <strain evidence="9">Red Deer</strain>
    </source>
</reference>
<sequence>MYNGIGLQTARGSGTNGYVQANMANLLLSKKRVAYNSEADIKRAEAEINKQPNKELLEHNRKRHIELKCADFEMLMENKGFDEAEIQKKVNEYRKLLQSQVASGELDIDAEMDNRDTHVRAKAAIENRGRMRAALGIKDDFVEGTSFEKLNKSANLKVDEIKEDDNKKKKKKSDEMKKSGKTRKTVSSSSSSLSSSSEESSDDSSESSSDSDNSSSDSVEESSSDSSSESNSSEISKAKIRKKVKDIPHNERNLLDKGEDSKADRERHLRRDPPNYYDRSYRHKRHNNDHVGSRRFGRSYDHNGGGRRDWCTRRYDHRDDLHRRNDAGSDRRRKHDHNEKRYHQEKEKRSHRKHHDSSDSDTDRRHKHDEADRNDKEDRKQLRQRSSSVEEKKDSRSKLRENILDTKEIKEEPALSPNSVFEESSRSTRNKTPVSQSNTGEITLPEKQIMEGVKMDIDVQKSKTKINSSDEDEVKRSSDRKRSRCHSSEIGDNSEKRYRHDTPESEDGTESNSSSNDEFLHHSDSARSSTTTSNGSAAEHIFNENSDEICSPSHSPKGTPEIKERSKRLGSRERKTHSPENKHERSNSNKSTRKHKSCKDSKDGNNYRGHGSRGSFSESLNRNLSRVESDHDNSESDKRNYCRSDNFRKYKKHYTKSSESNSRRSGSDESRHHGHHRLTSSDRIHRLSRRKSHSNDSIKRKRHDKSRSRSHSKRQVTRSRSPSRRHHKHSENQLISSHQDIHKAASVLSRKRSYSPKNSNTKRFTSTSESKKSENSKSVESSESVESTSEEEEHSKRRRHDSSTSEDDDEDTEGLNSKRSRRSSGSSSSSSNSSQSSKTRTGQKSNDYGKKRHQQHASILREPVDESD</sequence>
<feature type="compositionally biased region" description="Basic and acidic residues" evidence="7">
    <location>
        <begin position="356"/>
        <end position="381"/>
    </location>
</feature>
<accession>A0A238BR65</accession>
<dbReference type="InterPro" id="IPR013170">
    <property type="entry name" value="mRNA_splic_Cwf21_dom"/>
</dbReference>
<keyword evidence="6" id="KW-0539">Nucleus</keyword>
<evidence type="ECO:0000256" key="7">
    <source>
        <dbReference type="SAM" id="MobiDB-lite"/>
    </source>
</evidence>
<keyword evidence="3" id="KW-0507">mRNA processing</keyword>
<dbReference type="AlphaFoldDB" id="A0A238BR65"/>
<name>A0A238BR65_9BILA</name>
<dbReference type="CDD" id="cd21373">
    <property type="entry name" value="cwf21_SRRM2-like"/>
    <property type="match status" value="1"/>
</dbReference>
<proteinExistence type="inferred from homology"/>
<evidence type="ECO:0000256" key="1">
    <source>
        <dbReference type="ARBA" id="ARBA00004123"/>
    </source>
</evidence>
<feature type="compositionally biased region" description="Low complexity" evidence="7">
    <location>
        <begin position="823"/>
        <end position="842"/>
    </location>
</feature>
<feature type="compositionally biased region" description="Basic and acidic residues" evidence="7">
    <location>
        <begin position="486"/>
        <end position="503"/>
    </location>
</feature>
<organism evidence="9 10">
    <name type="scientific">Onchocerca flexuosa</name>
    <dbReference type="NCBI Taxonomy" id="387005"/>
    <lineage>
        <taxon>Eukaryota</taxon>
        <taxon>Metazoa</taxon>
        <taxon>Ecdysozoa</taxon>
        <taxon>Nematoda</taxon>
        <taxon>Chromadorea</taxon>
        <taxon>Rhabditida</taxon>
        <taxon>Spirurina</taxon>
        <taxon>Spiruromorpha</taxon>
        <taxon>Filarioidea</taxon>
        <taxon>Onchocercidae</taxon>
        <taxon>Onchocerca</taxon>
    </lineage>
</organism>
<feature type="compositionally biased region" description="Polar residues" evidence="7">
    <location>
        <begin position="430"/>
        <end position="441"/>
    </location>
</feature>
<evidence type="ECO:0000256" key="5">
    <source>
        <dbReference type="ARBA" id="ARBA00023187"/>
    </source>
</evidence>
<dbReference type="OrthoDB" id="10267305at2759"/>
<evidence type="ECO:0000256" key="2">
    <source>
        <dbReference type="ARBA" id="ARBA00005954"/>
    </source>
</evidence>
<feature type="compositionally biased region" description="Basic and acidic residues" evidence="7">
    <location>
        <begin position="245"/>
        <end position="273"/>
    </location>
</feature>
<feature type="compositionally biased region" description="Basic and acidic residues" evidence="7">
    <location>
        <begin position="388"/>
        <end position="413"/>
    </location>
</feature>
<feature type="compositionally biased region" description="Basic and acidic residues" evidence="7">
    <location>
        <begin position="570"/>
        <end position="587"/>
    </location>
</feature>
<dbReference type="Proteomes" id="UP000242913">
    <property type="component" value="Unassembled WGS sequence"/>
</dbReference>
<dbReference type="PANTHER" id="PTHR36562:SF5">
    <property type="entry name" value="SERINE_ARGININE REPETITIVE MATRIX 2"/>
    <property type="match status" value="1"/>
</dbReference>
<evidence type="ECO:0000313" key="9">
    <source>
        <dbReference type="EMBL" id="OZC07857.1"/>
    </source>
</evidence>